<comment type="caution">
    <text evidence="2">The sequence shown here is derived from an EMBL/GenBank/DDBJ whole genome shotgun (WGS) entry which is preliminary data.</text>
</comment>
<dbReference type="PATRIC" id="fig|29557.3.peg.336"/>
<evidence type="ECO:0000256" key="1">
    <source>
        <dbReference type="SAM" id="Phobius"/>
    </source>
</evidence>
<feature type="transmembrane region" description="Helical" evidence="1">
    <location>
        <begin position="153"/>
        <end position="175"/>
    </location>
</feature>
<dbReference type="Proteomes" id="UP000076983">
    <property type="component" value="Unassembled WGS sequence"/>
</dbReference>
<name>A0A168REU1_9BACT</name>
<reference evidence="2 3" key="1">
    <citation type="submission" date="2016-03" db="EMBL/GenBank/DDBJ databases">
        <title>Genome sequence of Mycoplasma gallinarum strain Mgn_IPT.</title>
        <authorList>
            <person name="Yacoub E."/>
            <person name="Sirand-Pugnet P."/>
            <person name="Barre A."/>
            <person name="Maurier F."/>
            <person name="Blanchard A."/>
            <person name="Ben Abdelmoumen B.M."/>
        </authorList>
    </citation>
    <scope>NUCLEOTIDE SEQUENCE [LARGE SCALE GENOMIC DNA]</scope>
    <source>
        <strain evidence="2 3">Mgn_IPT</strain>
    </source>
</reference>
<keyword evidence="1" id="KW-1133">Transmembrane helix</keyword>
<feature type="transmembrane region" description="Helical" evidence="1">
    <location>
        <begin position="115"/>
        <end position="133"/>
    </location>
</feature>
<keyword evidence="1" id="KW-0472">Membrane</keyword>
<organism evidence="2 3">
    <name type="scientific">Mycoplasmopsis gallinarum</name>
    <dbReference type="NCBI Taxonomy" id="29557"/>
    <lineage>
        <taxon>Bacteria</taxon>
        <taxon>Bacillati</taxon>
        <taxon>Mycoplasmatota</taxon>
        <taxon>Mycoplasmoidales</taxon>
        <taxon>Metamycoplasmataceae</taxon>
        <taxon>Mycoplasmopsis</taxon>
    </lineage>
</organism>
<feature type="transmembrane region" description="Helical" evidence="1">
    <location>
        <begin position="88"/>
        <end position="108"/>
    </location>
</feature>
<dbReference type="STRING" id="29557.MGALLINA_03480"/>
<feature type="transmembrane region" description="Helical" evidence="1">
    <location>
        <begin position="187"/>
        <end position="205"/>
    </location>
</feature>
<dbReference type="Pfam" id="PF14808">
    <property type="entry name" value="TMEM164"/>
    <property type="match status" value="1"/>
</dbReference>
<feature type="transmembrane region" description="Helical" evidence="1">
    <location>
        <begin position="244"/>
        <end position="268"/>
    </location>
</feature>
<evidence type="ECO:0000313" key="3">
    <source>
        <dbReference type="Proteomes" id="UP000076983"/>
    </source>
</evidence>
<keyword evidence="1" id="KW-0812">Transmembrane</keyword>
<keyword evidence="3" id="KW-1185">Reference proteome</keyword>
<protein>
    <recommendedName>
        <fullName evidence="4">Integral membrane protein (Intg_mem_TP0381)</fullName>
    </recommendedName>
</protein>
<evidence type="ECO:0000313" key="2">
    <source>
        <dbReference type="EMBL" id="OAB48908.1"/>
    </source>
</evidence>
<dbReference type="OrthoDB" id="401241at2"/>
<proteinExistence type="predicted"/>
<feature type="transmembrane region" description="Helical" evidence="1">
    <location>
        <begin position="60"/>
        <end position="82"/>
    </location>
</feature>
<gene>
    <name evidence="2" type="ORF">MGALLINA_03480</name>
</gene>
<evidence type="ECO:0008006" key="4">
    <source>
        <dbReference type="Google" id="ProtNLM"/>
    </source>
</evidence>
<dbReference type="AlphaFoldDB" id="A0A168REU1"/>
<sequence>MLAFFNPYGNEIPWRGISQYLFYIVILFCFILMISFWLFHRLIGPWYQKLLVKYNKSIKAFWSTVGGITLIFVIFRSIVLVLSDFPNLWEAIPLHFCRLMLIWIALTLIFNKFNWLKYFAAFSILGGLVALAMPDFLKNPSTKEVRVGLDSFYYWDFLLAHFYVVVMPVLLLTLYPQKLTFKESIKTFLIFFTLSVLMLIINWITNDLTPDNKWSSNYFFLEQIPLKVNIKFAGSVNNKWVFRAYHLILFAIVGIIYIALYSMIWNILDKVYINKVNNQWIFKIQKSVAWSNFKQSIVTYFSRQKKS</sequence>
<feature type="transmembrane region" description="Helical" evidence="1">
    <location>
        <begin position="20"/>
        <end position="39"/>
    </location>
</feature>
<dbReference type="EMBL" id="LVLH01000031">
    <property type="protein sequence ID" value="OAB48908.1"/>
    <property type="molecule type" value="Genomic_DNA"/>
</dbReference>
<dbReference type="RefSeq" id="WP_063626140.1">
    <property type="nucleotide sequence ID" value="NZ_LVLH01000031.1"/>
</dbReference>
<accession>A0A168REU1</accession>